<evidence type="ECO:0000256" key="3">
    <source>
        <dbReference type="ARBA" id="ARBA00022448"/>
    </source>
</evidence>
<dbReference type="RefSeq" id="WP_041900733.1">
    <property type="nucleotide sequence ID" value="NZ_CP010086.2"/>
</dbReference>
<evidence type="ECO:0000313" key="10">
    <source>
        <dbReference type="Proteomes" id="UP000031866"/>
    </source>
</evidence>
<accession>A0A0B5QN22</accession>
<gene>
    <name evidence="9" type="ORF">LF65_05716</name>
</gene>
<dbReference type="Pfam" id="PF01925">
    <property type="entry name" value="TauE"/>
    <property type="match status" value="1"/>
</dbReference>
<organism evidence="9 10">
    <name type="scientific">Clostridium beijerinckii</name>
    <name type="common">Clostridium MP</name>
    <dbReference type="NCBI Taxonomy" id="1520"/>
    <lineage>
        <taxon>Bacteria</taxon>
        <taxon>Bacillati</taxon>
        <taxon>Bacillota</taxon>
        <taxon>Clostridia</taxon>
        <taxon>Eubacteriales</taxon>
        <taxon>Clostridiaceae</taxon>
        <taxon>Clostridium</taxon>
    </lineage>
</organism>
<keyword evidence="6 8" id="KW-1133">Transmembrane helix</keyword>
<feature type="transmembrane region" description="Helical" evidence="8">
    <location>
        <begin position="137"/>
        <end position="154"/>
    </location>
</feature>
<name>A0A0B5QN22_CLOBE</name>
<evidence type="ECO:0000313" key="9">
    <source>
        <dbReference type="EMBL" id="AJH02221.1"/>
    </source>
</evidence>
<evidence type="ECO:0000256" key="6">
    <source>
        <dbReference type="ARBA" id="ARBA00022989"/>
    </source>
</evidence>
<evidence type="ECO:0000256" key="4">
    <source>
        <dbReference type="ARBA" id="ARBA00022475"/>
    </source>
</evidence>
<protein>
    <recommendedName>
        <fullName evidence="8">Probable membrane transporter protein</fullName>
    </recommendedName>
</protein>
<dbReference type="PANTHER" id="PTHR30269">
    <property type="entry name" value="TRANSMEMBRANE PROTEIN YFCA"/>
    <property type="match status" value="1"/>
</dbReference>
<evidence type="ECO:0000256" key="8">
    <source>
        <dbReference type="RuleBase" id="RU363041"/>
    </source>
</evidence>
<dbReference type="InterPro" id="IPR002781">
    <property type="entry name" value="TM_pro_TauE-like"/>
</dbReference>
<reference evidence="10" key="1">
    <citation type="submission" date="2014-12" db="EMBL/GenBank/DDBJ databases">
        <title>Genome sequence of Clostridium beijerinckii strain 59B.</title>
        <authorList>
            <person name="Little G.T."/>
            <person name="Minton N.P."/>
        </authorList>
    </citation>
    <scope>NUCLEOTIDE SEQUENCE [LARGE SCALE GENOMIC DNA]</scope>
    <source>
        <strain evidence="10">59B</strain>
    </source>
</reference>
<dbReference type="AlphaFoldDB" id="A0A0B5QN22"/>
<feature type="transmembrane region" description="Helical" evidence="8">
    <location>
        <begin position="160"/>
        <end position="179"/>
    </location>
</feature>
<comment type="similarity">
    <text evidence="2 8">Belongs to the 4-toluene sulfonate uptake permease (TSUP) (TC 2.A.102) family.</text>
</comment>
<evidence type="ECO:0000256" key="7">
    <source>
        <dbReference type="ARBA" id="ARBA00023136"/>
    </source>
</evidence>
<dbReference type="Proteomes" id="UP000031866">
    <property type="component" value="Chromosome"/>
</dbReference>
<evidence type="ECO:0000256" key="1">
    <source>
        <dbReference type="ARBA" id="ARBA00004651"/>
    </source>
</evidence>
<dbReference type="InterPro" id="IPR052017">
    <property type="entry name" value="TSUP"/>
</dbReference>
<feature type="transmembrane region" description="Helical" evidence="8">
    <location>
        <begin position="33"/>
        <end position="54"/>
    </location>
</feature>
<dbReference type="GO" id="GO:0005886">
    <property type="term" value="C:plasma membrane"/>
    <property type="evidence" value="ECO:0007669"/>
    <property type="project" value="UniProtKB-SubCell"/>
</dbReference>
<dbReference type="OrthoDB" id="554695at2"/>
<keyword evidence="5 8" id="KW-0812">Transmembrane</keyword>
<keyword evidence="3" id="KW-0813">Transport</keyword>
<comment type="subcellular location">
    <subcellularLocation>
        <location evidence="1 8">Cell membrane</location>
        <topology evidence="1 8">Multi-pass membrane protein</topology>
    </subcellularLocation>
</comment>
<keyword evidence="7 8" id="KW-0472">Membrane</keyword>
<sequence length="258" mass="27381">MYSYNMMLLIICPLVFCAGFVDAVAGGGGIISLPAYIFAGMPIHIAYGTNKFANGIGTFAASIKFLSSGNIKIKPALISAIGAIIGSWFGTQLVLLLNEKYLQYCLIIILPIVGIFLLFNRKIGAENNEKKVEYRKLYLVAGIIGLVIGAYDGFFGPGTGTFLVLAFTSFLGFNLITASGNAKIVNLASNFAALIAYILNGKVLFMIGIPAAICASLGNYLGAHFAIKSGAKIIKPIIILVIIMLFGKVIDAILFTSS</sequence>
<feature type="transmembrane region" description="Helical" evidence="8">
    <location>
        <begin position="191"/>
        <end position="213"/>
    </location>
</feature>
<evidence type="ECO:0000256" key="5">
    <source>
        <dbReference type="ARBA" id="ARBA00022692"/>
    </source>
</evidence>
<feature type="transmembrane region" description="Helical" evidence="8">
    <location>
        <begin position="101"/>
        <end position="119"/>
    </location>
</feature>
<proteinExistence type="inferred from homology"/>
<dbReference type="PANTHER" id="PTHR30269:SF0">
    <property type="entry name" value="MEMBRANE TRANSPORTER PROTEIN YFCA-RELATED"/>
    <property type="match status" value="1"/>
</dbReference>
<dbReference type="STRING" id="1520.LF65_05716"/>
<dbReference type="KEGG" id="cbei:LF65_05716"/>
<keyword evidence="4 8" id="KW-1003">Cell membrane</keyword>
<dbReference type="EMBL" id="CP010086">
    <property type="protein sequence ID" value="AJH02221.1"/>
    <property type="molecule type" value="Genomic_DNA"/>
</dbReference>
<feature type="transmembrane region" description="Helical" evidence="8">
    <location>
        <begin position="75"/>
        <end position="95"/>
    </location>
</feature>
<evidence type="ECO:0000256" key="2">
    <source>
        <dbReference type="ARBA" id="ARBA00009142"/>
    </source>
</evidence>
<feature type="transmembrane region" description="Helical" evidence="8">
    <location>
        <begin position="233"/>
        <end position="255"/>
    </location>
</feature>